<name>A0AA36FBJ2_OCTVU</name>
<protein>
    <submittedName>
        <fullName evidence="1">Uncharacterized protein</fullName>
    </submittedName>
</protein>
<dbReference type="EMBL" id="OX597826">
    <property type="protein sequence ID" value="CAI9731945.1"/>
    <property type="molecule type" value="Genomic_DNA"/>
</dbReference>
<dbReference type="Proteomes" id="UP001162480">
    <property type="component" value="Chromosome 13"/>
</dbReference>
<proteinExistence type="predicted"/>
<evidence type="ECO:0000313" key="1">
    <source>
        <dbReference type="EMBL" id="CAI9731945.1"/>
    </source>
</evidence>
<accession>A0AA36FBJ2</accession>
<keyword evidence="2" id="KW-1185">Reference proteome</keyword>
<evidence type="ECO:0000313" key="2">
    <source>
        <dbReference type="Proteomes" id="UP001162480"/>
    </source>
</evidence>
<gene>
    <name evidence="1" type="ORF">OCTVUL_1B014129</name>
</gene>
<sequence length="200" mass="23083">MGIVLGHTLVATYLYYRNKDWFKCRQADDRVNVGRRHENINNSSNNMTEHLQQELHESLRAVSNISELKTALGSLLSDLLYATSKICIYFEDSLTEEKSDILKENLVSRAFRQKKRIISYPTDHYHPEYLSISPNTIWKTENSVVVCLPVLGSREQEKSGVIIELLKRLDASTGTSYKLRLKENTMKCLYINATRINQLL</sequence>
<organism evidence="1 2">
    <name type="scientific">Octopus vulgaris</name>
    <name type="common">Common octopus</name>
    <dbReference type="NCBI Taxonomy" id="6645"/>
    <lineage>
        <taxon>Eukaryota</taxon>
        <taxon>Metazoa</taxon>
        <taxon>Spiralia</taxon>
        <taxon>Lophotrochozoa</taxon>
        <taxon>Mollusca</taxon>
        <taxon>Cephalopoda</taxon>
        <taxon>Coleoidea</taxon>
        <taxon>Octopodiformes</taxon>
        <taxon>Octopoda</taxon>
        <taxon>Incirrata</taxon>
        <taxon>Octopodidae</taxon>
        <taxon>Octopus</taxon>
    </lineage>
</organism>
<dbReference type="AlphaFoldDB" id="A0AA36FBJ2"/>
<reference evidence="1" key="1">
    <citation type="submission" date="2023-08" db="EMBL/GenBank/DDBJ databases">
        <authorList>
            <person name="Alioto T."/>
            <person name="Alioto T."/>
            <person name="Gomez Garrido J."/>
        </authorList>
    </citation>
    <scope>NUCLEOTIDE SEQUENCE</scope>
</reference>